<evidence type="ECO:0000313" key="4">
    <source>
        <dbReference type="Proteomes" id="UP000321230"/>
    </source>
</evidence>
<name>A0A511AW96_9PROT</name>
<dbReference type="SMART" id="SM00320">
    <property type="entry name" value="WD40"/>
    <property type="match status" value="5"/>
</dbReference>
<keyword evidence="1" id="KW-0853">WD repeat</keyword>
<dbReference type="EMBL" id="BJUZ01000001">
    <property type="protein sequence ID" value="GEK92488.1"/>
    <property type="molecule type" value="Genomic_DNA"/>
</dbReference>
<keyword evidence="2" id="KW-0677">Repeat</keyword>
<accession>A0A511AW96</accession>
<gene>
    <name evidence="3" type="ORF">GWA01_02580</name>
</gene>
<dbReference type="PANTHER" id="PTHR19857">
    <property type="entry name" value="MITOCHONDRIAL DIVISION PROTEIN 1-RELATED"/>
    <property type="match status" value="1"/>
</dbReference>
<dbReference type="InterPro" id="IPR015943">
    <property type="entry name" value="WD40/YVTN_repeat-like_dom_sf"/>
</dbReference>
<keyword evidence="4" id="KW-1185">Reference proteome</keyword>
<dbReference type="InterPro" id="IPR001680">
    <property type="entry name" value="WD40_rpt"/>
</dbReference>
<dbReference type="InterPro" id="IPR036322">
    <property type="entry name" value="WD40_repeat_dom_sf"/>
</dbReference>
<dbReference type="InterPro" id="IPR051179">
    <property type="entry name" value="WD_repeat_multifunction"/>
</dbReference>
<comment type="caution">
    <text evidence="3">The sequence shown here is derived from an EMBL/GenBank/DDBJ whole genome shotgun (WGS) entry which is preliminary data.</text>
</comment>
<dbReference type="OrthoDB" id="9814620at2"/>
<organism evidence="3 4">
    <name type="scientific">Gluconobacter wancherniae NBRC 103581</name>
    <dbReference type="NCBI Taxonomy" id="656744"/>
    <lineage>
        <taxon>Bacteria</taxon>
        <taxon>Pseudomonadati</taxon>
        <taxon>Pseudomonadota</taxon>
        <taxon>Alphaproteobacteria</taxon>
        <taxon>Acetobacterales</taxon>
        <taxon>Acetobacteraceae</taxon>
        <taxon>Gluconobacter</taxon>
    </lineage>
</organism>
<dbReference type="Pfam" id="PF00400">
    <property type="entry name" value="WD40"/>
    <property type="match status" value="1"/>
</dbReference>
<sequence>MSRELIEDRGAQRRFQSPIIQVVSSRDGKTLAALTADGEIVLVPRSELRNSDAWTVVPVHDGALCLAQDCSENAFLSGGEDGKLVRISADGTTEILHDGRRWIECVASTPTHLAFSSGKQLEVRNAAGRETLKTLEHPSTVTGIVFDTKGKRIAASHYNGASLWFVQAKVDNVRPYEWKGSHIGIVIHPGGDALVTSMQENDLHGWRLADGHNMRMSGYPKQVKSMAFTRNGRWLATSGADSIVLWPFFGGGPMGKPPIEIARLPGFFVSAVCPNPKEDIVAGGFEDGTLLLAEIGGGDQRVLPVCTGQTDNGARGRVTSIAFTPQGGALIFGTEEGTLGTVDLSAAS</sequence>
<dbReference type="AlphaFoldDB" id="A0A511AW96"/>
<protein>
    <recommendedName>
        <fullName evidence="5">Anaphase-promoting complex subunit 4 WD40 domain-containing protein</fullName>
    </recommendedName>
</protein>
<evidence type="ECO:0008006" key="5">
    <source>
        <dbReference type="Google" id="ProtNLM"/>
    </source>
</evidence>
<evidence type="ECO:0000256" key="1">
    <source>
        <dbReference type="ARBA" id="ARBA00022574"/>
    </source>
</evidence>
<dbReference type="RefSeq" id="WP_146793253.1">
    <property type="nucleotide sequence ID" value="NZ_BARC01000005.1"/>
</dbReference>
<dbReference type="Gene3D" id="2.130.10.10">
    <property type="entry name" value="YVTN repeat-like/Quinoprotein amine dehydrogenase"/>
    <property type="match status" value="2"/>
</dbReference>
<evidence type="ECO:0000313" key="3">
    <source>
        <dbReference type="EMBL" id="GEK92488.1"/>
    </source>
</evidence>
<dbReference type="SUPFAM" id="SSF50978">
    <property type="entry name" value="WD40 repeat-like"/>
    <property type="match status" value="1"/>
</dbReference>
<proteinExistence type="predicted"/>
<reference evidence="3 4" key="1">
    <citation type="submission" date="2019-07" db="EMBL/GenBank/DDBJ databases">
        <title>Whole genome shotgun sequence of Gluconobacter wancherniae NBRC 103581.</title>
        <authorList>
            <person name="Hosoyama A."/>
            <person name="Uohara A."/>
            <person name="Ohji S."/>
            <person name="Ichikawa N."/>
        </authorList>
    </citation>
    <scope>NUCLEOTIDE SEQUENCE [LARGE SCALE GENOMIC DNA]</scope>
    <source>
        <strain evidence="3 4">NBRC 103581</strain>
    </source>
</reference>
<evidence type="ECO:0000256" key="2">
    <source>
        <dbReference type="ARBA" id="ARBA00022737"/>
    </source>
</evidence>
<dbReference type="Proteomes" id="UP000321230">
    <property type="component" value="Unassembled WGS sequence"/>
</dbReference>